<reference evidence="2 3" key="1">
    <citation type="submission" date="2020-02" db="EMBL/GenBank/DDBJ databases">
        <title>Characterization of phylogenetic diversity of novel bifidobacterial species isolated in Czech ZOOs.</title>
        <authorList>
            <person name="Lugli G.A."/>
            <person name="Vera N.B."/>
            <person name="Ventura M."/>
        </authorList>
    </citation>
    <scope>NUCLEOTIDE SEQUENCE [LARGE SCALE GENOMIC DNA]</scope>
    <source>
        <strain evidence="2 3">DSM 109963</strain>
    </source>
</reference>
<feature type="region of interest" description="Disordered" evidence="1">
    <location>
        <begin position="181"/>
        <end position="207"/>
    </location>
</feature>
<dbReference type="EMBL" id="JAAIIJ010000028">
    <property type="protein sequence ID" value="NMN02773.1"/>
    <property type="molecule type" value="Genomic_DNA"/>
</dbReference>
<evidence type="ECO:0008006" key="4">
    <source>
        <dbReference type="Google" id="ProtNLM"/>
    </source>
</evidence>
<proteinExistence type="predicted"/>
<feature type="compositionally biased region" description="Basic and acidic residues" evidence="1">
    <location>
        <begin position="192"/>
        <end position="207"/>
    </location>
</feature>
<comment type="caution">
    <text evidence="2">The sequence shown here is derived from an EMBL/GenBank/DDBJ whole genome shotgun (WGS) entry which is preliminary data.</text>
</comment>
<evidence type="ECO:0000313" key="2">
    <source>
        <dbReference type="EMBL" id="NMN02773.1"/>
    </source>
</evidence>
<evidence type="ECO:0000256" key="1">
    <source>
        <dbReference type="SAM" id="MobiDB-lite"/>
    </source>
</evidence>
<keyword evidence="3" id="KW-1185">Reference proteome</keyword>
<dbReference type="PROSITE" id="PS51257">
    <property type="entry name" value="PROKAR_LIPOPROTEIN"/>
    <property type="match status" value="1"/>
</dbReference>
<protein>
    <recommendedName>
        <fullName evidence="4">HNH endonuclease</fullName>
    </recommendedName>
</protein>
<sequence length="207" mass="22789">MVRSSGVQVSGVCVIAGCGGDAVCKGLCRSHYDRQRYSGRARKVRMSRACLQCGRFFETERKDRKFCAARCRVAWWRRAKSSPMRLDSTPNPLKPVVWENARKAKAERVEPVRLGVFTVSDVWRKCGGVCAGCGKAVRRGVSADSGFYGVPVWLVPPDKGGVMGLENKVIMHPECARRHAERAVCPHGRKRGAGDGRKLKGGAEARE</sequence>
<dbReference type="Proteomes" id="UP000553756">
    <property type="component" value="Unassembled WGS sequence"/>
</dbReference>
<organism evidence="2 3">
    <name type="scientific">Bifidobacterium panos</name>
    <dbReference type="NCBI Taxonomy" id="2675321"/>
    <lineage>
        <taxon>Bacteria</taxon>
        <taxon>Bacillati</taxon>
        <taxon>Actinomycetota</taxon>
        <taxon>Actinomycetes</taxon>
        <taxon>Bifidobacteriales</taxon>
        <taxon>Bifidobacteriaceae</taxon>
        <taxon>Bifidobacterium</taxon>
    </lineage>
</organism>
<dbReference type="RefSeq" id="WP_172146994.1">
    <property type="nucleotide sequence ID" value="NZ_JAAIIJ010000028.1"/>
</dbReference>
<evidence type="ECO:0000313" key="3">
    <source>
        <dbReference type="Proteomes" id="UP000553756"/>
    </source>
</evidence>
<accession>A0ABX1T0S7</accession>
<gene>
    <name evidence="2" type="ORF">G1C94_1395</name>
</gene>
<name>A0ABX1T0S7_9BIFI</name>